<dbReference type="EC" id="2.7.7.18" evidence="7"/>
<dbReference type="InterPro" id="IPR005248">
    <property type="entry name" value="NadD/NMNAT"/>
</dbReference>
<dbReference type="PANTHER" id="PTHR12039:SF0">
    <property type="entry name" value="NICOTINAMIDE-NUCLEOTIDE ADENYLYLTRANSFERASE"/>
    <property type="match status" value="1"/>
</dbReference>
<proteinExistence type="inferred from homology"/>
<dbReference type="InterPro" id="IPR014729">
    <property type="entry name" value="Rossmann-like_a/b/a_fold"/>
</dbReference>
<dbReference type="UniPathway" id="UPA00253">
    <property type="reaction ID" value="UER00600"/>
</dbReference>
<dbReference type="PANTHER" id="PTHR12039">
    <property type="entry name" value="NICOTINAMIDE MONONUCLEOTIDE ADENYLYLTRANSFERASE"/>
    <property type="match status" value="1"/>
</dbReference>
<feature type="domain" description="Cytidyltransferase-like" evidence="8">
    <location>
        <begin position="10"/>
        <end position="190"/>
    </location>
</feature>
<keyword evidence="2 7" id="KW-0808">Transferase</keyword>
<accession>A0A6G1SQI4</accession>
<comment type="catalytic activity">
    <reaction evidence="7">
        <text>beta-nicotinamide D-ribonucleotide + ATP + H(+) = diphosphate + NAD(+)</text>
        <dbReference type="Rhea" id="RHEA:21360"/>
        <dbReference type="ChEBI" id="CHEBI:14649"/>
        <dbReference type="ChEBI" id="CHEBI:15378"/>
        <dbReference type="ChEBI" id="CHEBI:30616"/>
        <dbReference type="ChEBI" id="CHEBI:33019"/>
        <dbReference type="ChEBI" id="CHEBI:57540"/>
        <dbReference type="EC" id="2.7.7.1"/>
    </reaction>
</comment>
<gene>
    <name evidence="9" type="primary">Nmnat3</name>
    <name evidence="9" type="ORF">g.9566</name>
</gene>
<comment type="similarity">
    <text evidence="7">Belongs to the eukaryotic NMN adenylyltransferase family.</text>
</comment>
<evidence type="ECO:0000259" key="8">
    <source>
        <dbReference type="Pfam" id="PF01467"/>
    </source>
</evidence>
<dbReference type="GO" id="GO:0000309">
    <property type="term" value="F:nicotinamide-nucleotide adenylyltransferase activity"/>
    <property type="evidence" value="ECO:0007669"/>
    <property type="project" value="UniProtKB-EC"/>
</dbReference>
<keyword evidence="5 7" id="KW-0067">ATP-binding</keyword>
<dbReference type="InterPro" id="IPR004821">
    <property type="entry name" value="Cyt_trans-like"/>
</dbReference>
<dbReference type="EC" id="2.7.7.1" evidence="7"/>
<reference evidence="9" key="1">
    <citation type="submission" date="2018-10" db="EMBL/GenBank/DDBJ databases">
        <title>Transcriptome assembly of Aceria tosichella (Wheat curl mite) Type 2.</title>
        <authorList>
            <person name="Scully E.D."/>
            <person name="Geib S.M."/>
            <person name="Palmer N.A."/>
            <person name="Gupta A.K."/>
            <person name="Sarath G."/>
            <person name="Tatineni S."/>
        </authorList>
    </citation>
    <scope>NUCLEOTIDE SEQUENCE</scope>
    <source>
        <strain evidence="9">LincolnNE</strain>
    </source>
</reference>
<evidence type="ECO:0000256" key="7">
    <source>
        <dbReference type="RuleBase" id="RU362021"/>
    </source>
</evidence>
<dbReference type="Gene3D" id="3.40.50.620">
    <property type="entry name" value="HUPs"/>
    <property type="match status" value="1"/>
</dbReference>
<dbReference type="GO" id="GO:0005524">
    <property type="term" value="F:ATP binding"/>
    <property type="evidence" value="ECO:0007669"/>
    <property type="project" value="UniProtKB-KW"/>
</dbReference>
<evidence type="ECO:0000256" key="1">
    <source>
        <dbReference type="ARBA" id="ARBA00022642"/>
    </source>
</evidence>
<keyword evidence="6 7" id="KW-0520">NAD</keyword>
<evidence type="ECO:0000256" key="4">
    <source>
        <dbReference type="ARBA" id="ARBA00022741"/>
    </source>
</evidence>
<sequence>MASSHVLISCGSFNPITVMHLRMFELARHHLKTKKGINVEKGVISPTNDCYALIKPSLSPATHRLAMIRLALRDVDANWIVCDDWETKQNEWIRTLPALRHYSGVYGNNLKLLCGADLLESFLIPNLWSDEHIEEILRDFGIVAIPRPGSNPWKLLYDSSKSHIFQQHINQIVLLEEDRQVNISSTMVRDAVKDGKPIEHLVHPSVEKYIRDKGLYKY</sequence>
<comment type="pathway">
    <text evidence="7">Cofactor biosynthesis; NAD(+) biosynthesis; NAD(+) from nicotinamide D-ribonucleotide: step 1/1.</text>
</comment>
<dbReference type="GO" id="GO:0004515">
    <property type="term" value="F:nicotinate-nucleotide adenylyltransferase activity"/>
    <property type="evidence" value="ECO:0007669"/>
    <property type="project" value="UniProtKB-EC"/>
</dbReference>
<dbReference type="GO" id="GO:0009435">
    <property type="term" value="P:NAD+ biosynthetic process"/>
    <property type="evidence" value="ECO:0007669"/>
    <property type="project" value="UniProtKB-UniPathway"/>
</dbReference>
<name>A0A6G1SQI4_9ACAR</name>
<evidence type="ECO:0000256" key="6">
    <source>
        <dbReference type="ARBA" id="ARBA00023027"/>
    </source>
</evidence>
<keyword evidence="1 7" id="KW-0662">Pyridine nucleotide biosynthesis</keyword>
<dbReference type="SUPFAM" id="SSF52374">
    <property type="entry name" value="Nucleotidylyl transferase"/>
    <property type="match status" value="1"/>
</dbReference>
<evidence type="ECO:0000256" key="3">
    <source>
        <dbReference type="ARBA" id="ARBA00022695"/>
    </source>
</evidence>
<evidence type="ECO:0000313" key="9">
    <source>
        <dbReference type="EMBL" id="MDE52242.1"/>
    </source>
</evidence>
<dbReference type="EMBL" id="GGYP01007471">
    <property type="protein sequence ID" value="MDE52242.1"/>
    <property type="molecule type" value="Transcribed_RNA"/>
</dbReference>
<dbReference type="InterPro" id="IPR051182">
    <property type="entry name" value="Euk_NMN_adenylyltrnsfrase"/>
</dbReference>
<organism evidence="9">
    <name type="scientific">Aceria tosichella</name>
    <name type="common">wheat curl mite</name>
    <dbReference type="NCBI Taxonomy" id="561515"/>
    <lineage>
        <taxon>Eukaryota</taxon>
        <taxon>Metazoa</taxon>
        <taxon>Ecdysozoa</taxon>
        <taxon>Arthropoda</taxon>
        <taxon>Chelicerata</taxon>
        <taxon>Arachnida</taxon>
        <taxon>Acari</taxon>
        <taxon>Acariformes</taxon>
        <taxon>Trombidiformes</taxon>
        <taxon>Prostigmata</taxon>
        <taxon>Eupodina</taxon>
        <taxon>Eriophyoidea</taxon>
        <taxon>Eriophyidae</taxon>
        <taxon>Eriophyinae</taxon>
        <taxon>Aceriini</taxon>
        <taxon>Aceria</taxon>
    </lineage>
</organism>
<dbReference type="AlphaFoldDB" id="A0A6G1SQI4"/>
<protein>
    <recommendedName>
        <fullName evidence="7">Nicotinamide-nucleotide adenylyltransferase</fullName>
        <ecNumber evidence="7">2.7.7.1</ecNumber>
        <ecNumber evidence="7">2.7.7.18</ecNumber>
    </recommendedName>
</protein>
<dbReference type="Pfam" id="PF01467">
    <property type="entry name" value="CTP_transf_like"/>
    <property type="match status" value="1"/>
</dbReference>
<comment type="catalytic activity">
    <reaction evidence="7">
        <text>nicotinate beta-D-ribonucleotide + ATP + H(+) = deamido-NAD(+) + diphosphate</text>
        <dbReference type="Rhea" id="RHEA:22860"/>
        <dbReference type="ChEBI" id="CHEBI:15378"/>
        <dbReference type="ChEBI" id="CHEBI:30616"/>
        <dbReference type="ChEBI" id="CHEBI:33019"/>
        <dbReference type="ChEBI" id="CHEBI:57502"/>
        <dbReference type="ChEBI" id="CHEBI:58437"/>
        <dbReference type="EC" id="2.7.7.18"/>
    </reaction>
</comment>
<evidence type="ECO:0000256" key="2">
    <source>
        <dbReference type="ARBA" id="ARBA00022679"/>
    </source>
</evidence>
<dbReference type="NCBIfam" id="TIGR00482">
    <property type="entry name" value="nicotinate (nicotinamide) nucleotide adenylyltransferase"/>
    <property type="match status" value="1"/>
</dbReference>
<evidence type="ECO:0000256" key="5">
    <source>
        <dbReference type="ARBA" id="ARBA00022840"/>
    </source>
</evidence>
<keyword evidence="4 7" id="KW-0547">Nucleotide-binding</keyword>
<keyword evidence="3 7" id="KW-0548">Nucleotidyltransferase</keyword>